<dbReference type="GO" id="GO:0005886">
    <property type="term" value="C:plasma membrane"/>
    <property type="evidence" value="ECO:0007669"/>
    <property type="project" value="UniProtKB-SubCell"/>
</dbReference>
<evidence type="ECO:0000256" key="3">
    <source>
        <dbReference type="ARBA" id="ARBA00022475"/>
    </source>
</evidence>
<proteinExistence type="inferred from homology"/>
<dbReference type="eggNOG" id="COG1175">
    <property type="taxonomic scope" value="Bacteria"/>
</dbReference>
<organism evidence="9 10">
    <name type="scientific">Hahella chejuensis (strain KCTC 2396)</name>
    <dbReference type="NCBI Taxonomy" id="349521"/>
    <lineage>
        <taxon>Bacteria</taxon>
        <taxon>Pseudomonadati</taxon>
        <taxon>Pseudomonadota</taxon>
        <taxon>Gammaproteobacteria</taxon>
        <taxon>Oceanospirillales</taxon>
        <taxon>Hahellaceae</taxon>
        <taxon>Hahella</taxon>
    </lineage>
</organism>
<dbReference type="AlphaFoldDB" id="Q2S747"/>
<gene>
    <name evidence="9" type="ordered locus">HCH_06909</name>
</gene>
<keyword evidence="5" id="KW-1133">Transmembrane helix</keyword>
<feature type="domain" description="ABC transmembrane type-1" evidence="8">
    <location>
        <begin position="89"/>
        <end position="325"/>
    </location>
</feature>
<dbReference type="Proteomes" id="UP000000238">
    <property type="component" value="Chromosome"/>
</dbReference>
<keyword evidence="2 7" id="KW-0813">Transport</keyword>
<dbReference type="EMBL" id="CP000155">
    <property type="protein sequence ID" value="ABC33527.1"/>
    <property type="molecule type" value="Genomic_DNA"/>
</dbReference>
<keyword evidence="9" id="KW-0762">Sugar transport</keyword>
<dbReference type="STRING" id="349521.HCH_06909"/>
<evidence type="ECO:0000256" key="5">
    <source>
        <dbReference type="ARBA" id="ARBA00022989"/>
    </source>
</evidence>
<dbReference type="RefSeq" id="WP_011400577.1">
    <property type="nucleotide sequence ID" value="NC_007645.1"/>
</dbReference>
<evidence type="ECO:0000313" key="9">
    <source>
        <dbReference type="EMBL" id="ABC33527.1"/>
    </source>
</evidence>
<dbReference type="InterPro" id="IPR035906">
    <property type="entry name" value="MetI-like_sf"/>
</dbReference>
<dbReference type="PANTHER" id="PTHR30193">
    <property type="entry name" value="ABC TRANSPORTER PERMEASE PROTEIN"/>
    <property type="match status" value="1"/>
</dbReference>
<dbReference type="Gene3D" id="1.10.3720.10">
    <property type="entry name" value="MetI-like"/>
    <property type="match status" value="1"/>
</dbReference>
<evidence type="ECO:0000256" key="1">
    <source>
        <dbReference type="ARBA" id="ARBA00004651"/>
    </source>
</evidence>
<evidence type="ECO:0000256" key="2">
    <source>
        <dbReference type="ARBA" id="ARBA00022448"/>
    </source>
</evidence>
<evidence type="ECO:0000259" key="8">
    <source>
        <dbReference type="PROSITE" id="PS50928"/>
    </source>
</evidence>
<dbReference type="Pfam" id="PF00528">
    <property type="entry name" value="BPD_transp_1"/>
    <property type="match status" value="1"/>
</dbReference>
<keyword evidence="10" id="KW-1185">Reference proteome</keyword>
<dbReference type="SUPFAM" id="SSF161098">
    <property type="entry name" value="MetI-like"/>
    <property type="match status" value="1"/>
</dbReference>
<protein>
    <submittedName>
        <fullName evidence="9">ABC-type sugar transport system, permease components</fullName>
    </submittedName>
</protein>
<sequence>MSAVMERRETPAAAPVKARRSWLTRKTAPYVFISPFFILFAVFGLFPLLFTIYLSFHYWDPSTGLGGMKWVGFENFTFVLTDDWFHKSLYNTFWIALVSGVPQHLAAIPLAFFLHTRLSRWRNAVVGLYFLPFITSTVAISLVFTSLFSRDYGLINVLLTQMGQWEVAGLRPLSWVFPTENIDWNDPGYTKWVISFVVWWRYVGWNTVLYLSALQTIPKDLYEAASIDGASRRQQFWHITVPLLRPMMFLAITLSIIGNLQLFEEPFILTGGLGPGGTSIGGPDQAGKTAAMHMYATAYIESDFGTASAVAWLLFLIIAMMTWANNKAFKEKS</sequence>
<dbReference type="CDD" id="cd06261">
    <property type="entry name" value="TM_PBP2"/>
    <property type="match status" value="1"/>
</dbReference>
<dbReference type="InterPro" id="IPR000515">
    <property type="entry name" value="MetI-like"/>
</dbReference>
<evidence type="ECO:0000256" key="7">
    <source>
        <dbReference type="RuleBase" id="RU363032"/>
    </source>
</evidence>
<dbReference type="PROSITE" id="PS50928">
    <property type="entry name" value="ABC_TM1"/>
    <property type="match status" value="1"/>
</dbReference>
<name>Q2S747_HAHCH</name>
<dbReference type="GO" id="GO:0055085">
    <property type="term" value="P:transmembrane transport"/>
    <property type="evidence" value="ECO:0007669"/>
    <property type="project" value="InterPro"/>
</dbReference>
<comment type="subcellular location">
    <subcellularLocation>
        <location evidence="1 7">Cell membrane</location>
        <topology evidence="1 7">Multi-pass membrane protein</topology>
    </subcellularLocation>
</comment>
<evidence type="ECO:0000256" key="6">
    <source>
        <dbReference type="ARBA" id="ARBA00023136"/>
    </source>
</evidence>
<dbReference type="PANTHER" id="PTHR30193:SF37">
    <property type="entry name" value="INNER MEMBRANE ABC TRANSPORTER PERMEASE PROTEIN YCJO"/>
    <property type="match status" value="1"/>
</dbReference>
<evidence type="ECO:0000313" key="10">
    <source>
        <dbReference type="Proteomes" id="UP000000238"/>
    </source>
</evidence>
<accession>Q2S747</accession>
<dbReference type="HOGENOM" id="CLU_016047_0_2_6"/>
<keyword evidence="3" id="KW-1003">Cell membrane</keyword>
<evidence type="ECO:0000256" key="4">
    <source>
        <dbReference type="ARBA" id="ARBA00022692"/>
    </source>
</evidence>
<dbReference type="KEGG" id="hch:HCH_06909"/>
<dbReference type="OrthoDB" id="8417460at2"/>
<comment type="similarity">
    <text evidence="7">Belongs to the binding-protein-dependent transport system permease family.</text>
</comment>
<keyword evidence="6" id="KW-0472">Membrane</keyword>
<keyword evidence="4" id="KW-0812">Transmembrane</keyword>
<dbReference type="InterPro" id="IPR051393">
    <property type="entry name" value="ABC_transporter_permease"/>
</dbReference>
<reference evidence="9 10" key="1">
    <citation type="journal article" date="2005" name="Nucleic Acids Res.">
        <title>Genomic blueprint of Hahella chejuensis, a marine microbe producing an algicidal agent.</title>
        <authorList>
            <person name="Jeong H."/>
            <person name="Yim J.H."/>
            <person name="Lee C."/>
            <person name="Choi S.-H."/>
            <person name="Park Y.K."/>
            <person name="Yoon S.H."/>
            <person name="Hur C.-G."/>
            <person name="Kang H.-Y."/>
            <person name="Kim D."/>
            <person name="Lee H.H."/>
            <person name="Park K.H."/>
            <person name="Park S.-H."/>
            <person name="Park H.-S."/>
            <person name="Lee H.K."/>
            <person name="Oh T.K."/>
            <person name="Kim J.F."/>
        </authorList>
    </citation>
    <scope>NUCLEOTIDE SEQUENCE [LARGE SCALE GENOMIC DNA]</scope>
    <source>
        <strain evidence="9 10">KCTC 2396</strain>
    </source>
</reference>